<dbReference type="STRING" id="1798542.A3F54_02225"/>
<sequence>MEKSFIQQLEQLGLTADEAVVYLALLEIGTSSVTPLSSVAKINRTACYAILQTLTEKRLVSKSLQRGKQYFAPADPTRFDEILAEKQRKLDIWETRVRAIEEEFSKVYMKQVNRPNMKYVEGIEGLIALYEDSLTCQDPEGIRTYTCVNKLTEVLSTYSRNYFERRARRGIKARVIAPDTPEGRVLKKLEREHFREIRLVPPEEFDFSPEIYLYDNKFSVMSFNEKFGFMVESQETVDALKRAWDLAWEWAESYDKKVIV</sequence>
<accession>A0A1G2AZJ9</accession>
<dbReference type="PANTHER" id="PTHR34293:SF1">
    <property type="entry name" value="HTH-TYPE TRANSCRIPTIONAL REGULATOR TRMBL2"/>
    <property type="match status" value="1"/>
</dbReference>
<gene>
    <name evidence="2" type="ORF">A3F54_02225</name>
</gene>
<name>A0A1G2AZJ9_9BACT</name>
<reference evidence="2 3" key="1">
    <citation type="journal article" date="2016" name="Nat. Commun.">
        <title>Thousands of microbial genomes shed light on interconnected biogeochemical processes in an aquifer system.</title>
        <authorList>
            <person name="Anantharaman K."/>
            <person name="Brown C.T."/>
            <person name="Hug L.A."/>
            <person name="Sharon I."/>
            <person name="Castelle C.J."/>
            <person name="Probst A.J."/>
            <person name="Thomas B.C."/>
            <person name="Singh A."/>
            <person name="Wilkins M.J."/>
            <person name="Karaoz U."/>
            <person name="Brodie E.L."/>
            <person name="Williams K.H."/>
            <person name="Hubbard S.S."/>
            <person name="Banfield J.F."/>
        </authorList>
    </citation>
    <scope>NUCLEOTIDE SEQUENCE [LARGE SCALE GENOMIC DNA]</scope>
</reference>
<evidence type="ECO:0000313" key="3">
    <source>
        <dbReference type="Proteomes" id="UP000176952"/>
    </source>
</evidence>
<dbReference type="EMBL" id="MHKD01000032">
    <property type="protein sequence ID" value="OGY82344.1"/>
    <property type="molecule type" value="Genomic_DNA"/>
</dbReference>
<dbReference type="Pfam" id="PF01978">
    <property type="entry name" value="TrmB"/>
    <property type="match status" value="1"/>
</dbReference>
<dbReference type="InterPro" id="IPR036388">
    <property type="entry name" value="WH-like_DNA-bd_sf"/>
</dbReference>
<feature type="domain" description="Transcription regulator TrmB N-terminal" evidence="1">
    <location>
        <begin position="9"/>
        <end position="76"/>
    </location>
</feature>
<comment type="caution">
    <text evidence="2">The sequence shown here is derived from an EMBL/GenBank/DDBJ whole genome shotgun (WGS) entry which is preliminary data.</text>
</comment>
<proteinExistence type="predicted"/>
<organism evidence="2 3">
    <name type="scientific">Candidatus Kerfeldbacteria bacterium RIFCSPHIGHO2_12_FULL_48_17</name>
    <dbReference type="NCBI Taxonomy" id="1798542"/>
    <lineage>
        <taxon>Bacteria</taxon>
        <taxon>Candidatus Kerfeldiibacteriota</taxon>
    </lineage>
</organism>
<dbReference type="InterPro" id="IPR002831">
    <property type="entry name" value="Tscrpt_reg_TrmB_N"/>
</dbReference>
<dbReference type="Proteomes" id="UP000176952">
    <property type="component" value="Unassembled WGS sequence"/>
</dbReference>
<dbReference type="PANTHER" id="PTHR34293">
    <property type="entry name" value="HTH-TYPE TRANSCRIPTIONAL REGULATOR TRMBL2"/>
    <property type="match status" value="1"/>
</dbReference>
<dbReference type="InterPro" id="IPR051797">
    <property type="entry name" value="TrmB-like"/>
</dbReference>
<evidence type="ECO:0000313" key="2">
    <source>
        <dbReference type="EMBL" id="OGY82344.1"/>
    </source>
</evidence>
<dbReference type="InterPro" id="IPR036390">
    <property type="entry name" value="WH_DNA-bd_sf"/>
</dbReference>
<evidence type="ECO:0000259" key="1">
    <source>
        <dbReference type="Pfam" id="PF01978"/>
    </source>
</evidence>
<protein>
    <recommendedName>
        <fullName evidence="1">Transcription regulator TrmB N-terminal domain-containing protein</fullName>
    </recommendedName>
</protein>
<dbReference type="AlphaFoldDB" id="A0A1G2AZJ9"/>
<dbReference type="SUPFAM" id="SSF46785">
    <property type="entry name" value="Winged helix' DNA-binding domain"/>
    <property type="match status" value="1"/>
</dbReference>
<dbReference type="Gene3D" id="1.10.10.10">
    <property type="entry name" value="Winged helix-like DNA-binding domain superfamily/Winged helix DNA-binding domain"/>
    <property type="match status" value="1"/>
</dbReference>